<dbReference type="Gene3D" id="3.40.30.120">
    <property type="match status" value="1"/>
</dbReference>
<dbReference type="SUPFAM" id="SSF51905">
    <property type="entry name" value="FAD/NAD(P)-binding domain"/>
    <property type="match status" value="1"/>
</dbReference>
<dbReference type="Pfam" id="PF01494">
    <property type="entry name" value="FAD_binding_3"/>
    <property type="match status" value="1"/>
</dbReference>
<organism evidence="5 6">
    <name type="scientific">Fulvimonas soli</name>
    <dbReference type="NCBI Taxonomy" id="155197"/>
    <lineage>
        <taxon>Bacteria</taxon>
        <taxon>Pseudomonadati</taxon>
        <taxon>Pseudomonadota</taxon>
        <taxon>Gammaproteobacteria</taxon>
        <taxon>Lysobacterales</taxon>
        <taxon>Rhodanobacteraceae</taxon>
        <taxon>Fulvimonas</taxon>
    </lineage>
</organism>
<evidence type="ECO:0000256" key="1">
    <source>
        <dbReference type="ARBA" id="ARBA00001974"/>
    </source>
</evidence>
<dbReference type="InterPro" id="IPR036188">
    <property type="entry name" value="FAD/NAD-bd_sf"/>
</dbReference>
<dbReference type="InterPro" id="IPR002938">
    <property type="entry name" value="FAD-bd"/>
</dbReference>
<dbReference type="GO" id="GO:0071949">
    <property type="term" value="F:FAD binding"/>
    <property type="evidence" value="ECO:0007669"/>
    <property type="project" value="InterPro"/>
</dbReference>
<reference evidence="5 6" key="1">
    <citation type="submission" date="2018-05" db="EMBL/GenBank/DDBJ databases">
        <title>Genomic Encyclopedia of Type Strains, Phase IV (KMG-IV): sequencing the most valuable type-strain genomes for metagenomic binning, comparative biology and taxonomic classification.</title>
        <authorList>
            <person name="Goeker M."/>
        </authorList>
    </citation>
    <scope>NUCLEOTIDE SEQUENCE [LARGE SCALE GENOMIC DNA]</scope>
    <source>
        <strain evidence="5 6">DSM 14263</strain>
    </source>
</reference>
<keyword evidence="2" id="KW-0285">Flavoprotein</keyword>
<evidence type="ECO:0000256" key="3">
    <source>
        <dbReference type="ARBA" id="ARBA00022827"/>
    </source>
</evidence>
<sequence>MNVPVLIAGGGPVGMTLALELGRRGIRCMLVERNETTTRHPKMDITNARSMELFRRMGIAEELRAVAVAEDHPFDVSWITSFAGHELHRFRYPSVVEARERIRRNNDGTQPREAPMRVSQTEIEPVLKRAIERMAGVDVRFGVQLVDLAQDGHGVTATLRRKLDDATETVRCAYLVGCDGGSSQVRRCLGIPLSGQSNVMQRFMTHFKSDAREVLQRWGFAWHYQSNHGTLIAQNDRDTWTLHSRFPESASGGDPDPAALVRRFVGVDIEHRILVANPWTPHLVVADRYVKGRVLIAGDAAHQYIPTGGYGMNTGIGDACDVAWKLAAILHGFGGPALIESYEAERRPVGLRNCEMAGRHNQVRVQIGKLYDAPLEAPGAEGASARAYASGQIRTLGNAENESLGIELGYIYADSPLVFPESGASVPAETLTYVPTAMPGARLPSVFLDDGSALYDRLGDWFTLLVLGDDPDAADAFQRAATMRGLPFTLLKLDQPQLLAVYAARLVLVRPDNHVAWRGNRIADDTAAARVLACALGWPAGEGGAAATLPQRDTLLSARS</sequence>
<dbReference type="InterPro" id="IPR050641">
    <property type="entry name" value="RIFMO-like"/>
</dbReference>
<evidence type="ECO:0000259" key="4">
    <source>
        <dbReference type="Pfam" id="PF01494"/>
    </source>
</evidence>
<dbReference type="PANTHER" id="PTHR43004">
    <property type="entry name" value="TRK SYSTEM POTASSIUM UPTAKE PROTEIN"/>
    <property type="match status" value="1"/>
</dbReference>
<dbReference type="NCBIfam" id="NF004780">
    <property type="entry name" value="PRK06126.1"/>
    <property type="match status" value="1"/>
</dbReference>
<keyword evidence="3" id="KW-0274">FAD</keyword>
<evidence type="ECO:0000313" key="5">
    <source>
        <dbReference type="EMBL" id="PWK91929.1"/>
    </source>
</evidence>
<name>A0A316IFZ2_9GAMM</name>
<feature type="domain" description="FAD-binding" evidence="4">
    <location>
        <begin position="3"/>
        <end position="353"/>
    </location>
</feature>
<dbReference type="RefSeq" id="WP_109722521.1">
    <property type="nucleotide sequence ID" value="NZ_MSZV01000069.1"/>
</dbReference>
<dbReference type="AlphaFoldDB" id="A0A316IFZ2"/>
<gene>
    <name evidence="5" type="ORF">C7456_10348</name>
</gene>
<dbReference type="PANTHER" id="PTHR43004:SF19">
    <property type="entry name" value="BINDING MONOOXYGENASE, PUTATIVE (JCVI)-RELATED"/>
    <property type="match status" value="1"/>
</dbReference>
<evidence type="ECO:0000256" key="2">
    <source>
        <dbReference type="ARBA" id="ARBA00022630"/>
    </source>
</evidence>
<evidence type="ECO:0000313" key="6">
    <source>
        <dbReference type="Proteomes" id="UP000245812"/>
    </source>
</evidence>
<dbReference type="Pfam" id="PF21274">
    <property type="entry name" value="Rng_hyd_C"/>
    <property type="match status" value="1"/>
</dbReference>
<dbReference type="OrthoDB" id="103324at2"/>
<comment type="cofactor">
    <cofactor evidence="1">
        <name>FAD</name>
        <dbReference type="ChEBI" id="CHEBI:57692"/>
    </cofactor>
</comment>
<dbReference type="EMBL" id="QGHC01000003">
    <property type="protein sequence ID" value="PWK91929.1"/>
    <property type="molecule type" value="Genomic_DNA"/>
</dbReference>
<dbReference type="Gene3D" id="3.50.50.60">
    <property type="entry name" value="FAD/NAD(P)-binding domain"/>
    <property type="match status" value="1"/>
</dbReference>
<proteinExistence type="predicted"/>
<dbReference type="GO" id="GO:0016709">
    <property type="term" value="F:oxidoreductase activity, acting on paired donors, with incorporation or reduction of molecular oxygen, NAD(P)H as one donor, and incorporation of one atom of oxygen"/>
    <property type="evidence" value="ECO:0007669"/>
    <property type="project" value="UniProtKB-ARBA"/>
</dbReference>
<dbReference type="Proteomes" id="UP000245812">
    <property type="component" value="Unassembled WGS sequence"/>
</dbReference>
<comment type="caution">
    <text evidence="5">The sequence shown here is derived from an EMBL/GenBank/DDBJ whole genome shotgun (WGS) entry which is preliminary data.</text>
</comment>
<dbReference type="PRINTS" id="PR00420">
    <property type="entry name" value="RNGMNOXGNASE"/>
</dbReference>
<protein>
    <submittedName>
        <fullName evidence="5">2-polyprenyl-6-methoxyphenol hydroxylase-like FAD-dependent oxidoreductase</fullName>
    </submittedName>
</protein>
<keyword evidence="6" id="KW-1185">Reference proteome</keyword>
<accession>A0A316IFZ2</accession>
<dbReference type="Gene3D" id="3.30.9.10">
    <property type="entry name" value="D-Amino Acid Oxidase, subunit A, domain 2"/>
    <property type="match status" value="1"/>
</dbReference>